<protein>
    <submittedName>
        <fullName evidence="1">Spore coat protein S</fullName>
    </submittedName>
</protein>
<accession>R7RRT6</accession>
<dbReference type="NCBIfam" id="TIGR02906">
    <property type="entry name" value="spore_CotS"/>
    <property type="match status" value="1"/>
</dbReference>
<dbReference type="PANTHER" id="PTHR39179:SF1">
    <property type="entry name" value="SPORE COAT PROTEIN I"/>
    <property type="match status" value="1"/>
</dbReference>
<dbReference type="GO" id="GO:0042601">
    <property type="term" value="C:endospore-forming forespore"/>
    <property type="evidence" value="ECO:0007669"/>
    <property type="project" value="TreeGrafter"/>
</dbReference>
<gene>
    <name evidence="1" type="ORF">TCEL_01907</name>
</gene>
<dbReference type="EMBL" id="CAVN010000092">
    <property type="protein sequence ID" value="CDF57993.1"/>
    <property type="molecule type" value="Genomic_DNA"/>
</dbReference>
<evidence type="ECO:0000313" key="2">
    <source>
        <dbReference type="Proteomes" id="UP000014923"/>
    </source>
</evidence>
<dbReference type="Proteomes" id="UP000014923">
    <property type="component" value="Unassembled WGS sequence"/>
</dbReference>
<dbReference type="RefSeq" id="WP_018661662.1">
    <property type="nucleotide sequence ID" value="NZ_HF952018.1"/>
</dbReference>
<reference evidence="1" key="1">
    <citation type="submission" date="2013-03" db="EMBL/GenBank/DDBJ databases">
        <title>Draft genome sequence of the hydrogen-ethanol-producing anaerobic alkalithermophilic Caloramator celere.</title>
        <authorList>
            <person name="Ciranna A."/>
            <person name="Larjo A."/>
            <person name="Kivisto A."/>
            <person name="Santala V."/>
            <person name="Roos C."/>
            <person name="Karp M."/>
        </authorList>
    </citation>
    <scope>NUCLEOTIDE SEQUENCE [LARGE SCALE GENOMIC DNA]</scope>
    <source>
        <strain evidence="1">DSM 8682</strain>
    </source>
</reference>
<keyword evidence="2" id="KW-1185">Reference proteome</keyword>
<dbReference type="InterPro" id="IPR014255">
    <property type="entry name" value="Spore_coat_CotS"/>
</dbReference>
<dbReference type="HOGENOM" id="CLU_042636_1_0_9"/>
<dbReference type="SUPFAM" id="SSF56112">
    <property type="entry name" value="Protein kinase-like (PK-like)"/>
    <property type="match status" value="1"/>
</dbReference>
<organism evidence="1 2">
    <name type="scientific">Thermobrachium celere DSM 8682</name>
    <dbReference type="NCBI Taxonomy" id="941824"/>
    <lineage>
        <taxon>Bacteria</taxon>
        <taxon>Bacillati</taxon>
        <taxon>Bacillota</taxon>
        <taxon>Clostridia</taxon>
        <taxon>Eubacteriales</taxon>
        <taxon>Clostridiaceae</taxon>
        <taxon>Thermobrachium</taxon>
    </lineage>
</organism>
<keyword evidence="1" id="KW-0946">Virion</keyword>
<dbReference type="InterPro" id="IPR011009">
    <property type="entry name" value="Kinase-like_dom_sf"/>
</dbReference>
<dbReference type="Gene3D" id="3.90.1200.10">
    <property type="match status" value="1"/>
</dbReference>
<comment type="caution">
    <text evidence="1">The sequence shown here is derived from an EMBL/GenBank/DDBJ whole genome shotgun (WGS) entry which is preliminary data.</text>
</comment>
<dbReference type="AlphaFoldDB" id="R7RRT6"/>
<dbReference type="eggNOG" id="COG2334">
    <property type="taxonomic scope" value="Bacteria"/>
</dbReference>
<name>R7RRT6_9CLOT</name>
<dbReference type="OrthoDB" id="9771902at2"/>
<sequence length="339" mass="41492">MKKMFDKSINDNLLYLYNIQIQSIEKRRSVYKIKSTQDEYFCLKEVNHRYDRFKWLPNFIHYLKNNGFDNCTEIIKNNKGEYYFKFSKHKLYYVTRWIDGSECNIDDIEVAKKSINLLFKFHNKSKGFNSKHINYNEYKLINDFNNIRSDIIRYRDIIENRKIKTYFENLFLNEVNNQLYLLDKALNLITNSNYLILNKKAIHERSICHNSFYYQNIISTNTGELYLIDFDKIIYECNEYDLGKFIQRLMYRKSYSWDFNKAKILIDEYLNSSKISNIDFKLLLSIIIYPHKFWKLGNKKFDKNKLLTEIYYIRRINKIKDSYNKINNFINEYEQHYLS</sequence>
<proteinExistence type="predicted"/>
<keyword evidence="1" id="KW-0167">Capsid protein</keyword>
<dbReference type="Gene3D" id="3.30.200.20">
    <property type="entry name" value="Phosphorylase Kinase, domain 1"/>
    <property type="match status" value="1"/>
</dbReference>
<dbReference type="PANTHER" id="PTHR39179">
    <property type="entry name" value="SPORE COAT PROTEIN I"/>
    <property type="match status" value="1"/>
</dbReference>
<dbReference type="InterPro" id="IPR047175">
    <property type="entry name" value="CotS-like"/>
</dbReference>
<evidence type="ECO:0000313" key="1">
    <source>
        <dbReference type="EMBL" id="CDF57993.1"/>
    </source>
</evidence>